<evidence type="ECO:0000313" key="4">
    <source>
        <dbReference type="Proteomes" id="UP000824120"/>
    </source>
</evidence>
<dbReference type="Proteomes" id="UP000824120">
    <property type="component" value="Chromosome 2"/>
</dbReference>
<gene>
    <name evidence="3" type="ORF">H5410_010662</name>
</gene>
<name>A0A9J6AM66_SOLCO</name>
<evidence type="ECO:0000256" key="2">
    <source>
        <dbReference type="SAM" id="SignalP"/>
    </source>
</evidence>
<feature type="region of interest" description="Disordered" evidence="1">
    <location>
        <begin position="67"/>
        <end position="104"/>
    </location>
</feature>
<feature type="signal peptide" evidence="2">
    <location>
        <begin position="1"/>
        <end position="24"/>
    </location>
</feature>
<keyword evidence="4" id="KW-1185">Reference proteome</keyword>
<sequence length="197" mass="21764">MSRSSGTLLCVFLLLGICISIVNATATEAKTDNKKESFGTSSILSWHRWWRYHHHVPSFGWWRRHPKKTSPPTHVTPSPSPVDNAVPPSHMASSSTHAAPSPVDDVVSPPHLAPSLSPAPTTSCINMDDCVSDLITSVFKHPILEAPDTHYISGSIDYIDSINRDTLILQEFKKMAKICGYASDSITFWHKCGKSVW</sequence>
<proteinExistence type="predicted"/>
<accession>A0A9J6AM66</accession>
<keyword evidence="2" id="KW-0732">Signal</keyword>
<dbReference type="AlphaFoldDB" id="A0A9J6AM66"/>
<protein>
    <submittedName>
        <fullName evidence="3">Uncharacterized protein</fullName>
    </submittedName>
</protein>
<reference evidence="3 4" key="1">
    <citation type="submission" date="2020-09" db="EMBL/GenBank/DDBJ databases">
        <title>De no assembly of potato wild relative species, Solanum commersonii.</title>
        <authorList>
            <person name="Cho K."/>
        </authorList>
    </citation>
    <scope>NUCLEOTIDE SEQUENCE [LARGE SCALE GENOMIC DNA]</scope>
    <source>
        <strain evidence="3">LZ3.2</strain>
        <tissue evidence="3">Leaf</tissue>
    </source>
</reference>
<evidence type="ECO:0000256" key="1">
    <source>
        <dbReference type="SAM" id="MobiDB-lite"/>
    </source>
</evidence>
<feature type="chain" id="PRO_5039924427" evidence="2">
    <location>
        <begin position="25"/>
        <end position="197"/>
    </location>
</feature>
<evidence type="ECO:0000313" key="3">
    <source>
        <dbReference type="EMBL" id="KAG5625444.1"/>
    </source>
</evidence>
<dbReference type="EMBL" id="JACXVP010000002">
    <property type="protein sequence ID" value="KAG5625444.1"/>
    <property type="molecule type" value="Genomic_DNA"/>
</dbReference>
<organism evidence="3 4">
    <name type="scientific">Solanum commersonii</name>
    <name type="common">Commerson's wild potato</name>
    <name type="synonym">Commerson's nightshade</name>
    <dbReference type="NCBI Taxonomy" id="4109"/>
    <lineage>
        <taxon>Eukaryota</taxon>
        <taxon>Viridiplantae</taxon>
        <taxon>Streptophyta</taxon>
        <taxon>Embryophyta</taxon>
        <taxon>Tracheophyta</taxon>
        <taxon>Spermatophyta</taxon>
        <taxon>Magnoliopsida</taxon>
        <taxon>eudicotyledons</taxon>
        <taxon>Gunneridae</taxon>
        <taxon>Pentapetalae</taxon>
        <taxon>asterids</taxon>
        <taxon>lamiids</taxon>
        <taxon>Solanales</taxon>
        <taxon>Solanaceae</taxon>
        <taxon>Solanoideae</taxon>
        <taxon>Solaneae</taxon>
        <taxon>Solanum</taxon>
    </lineage>
</organism>
<comment type="caution">
    <text evidence="3">The sequence shown here is derived from an EMBL/GenBank/DDBJ whole genome shotgun (WGS) entry which is preliminary data.</text>
</comment>